<dbReference type="RefSeq" id="WP_232470212.1">
    <property type="nucleotide sequence ID" value="NZ_CP104311.1"/>
</dbReference>
<accession>A0ABZ2F173</accession>
<dbReference type="PROSITE" id="PS51891">
    <property type="entry name" value="CENP_V_GFA"/>
    <property type="match status" value="1"/>
</dbReference>
<protein>
    <submittedName>
        <fullName evidence="5">GFA family protein</fullName>
    </submittedName>
</protein>
<dbReference type="EMBL" id="CP104311">
    <property type="protein sequence ID" value="WWF00801.1"/>
    <property type="molecule type" value="Genomic_DNA"/>
</dbReference>
<organism evidence="5 6">
    <name type="scientific">Methylococcus capsulatus</name>
    <dbReference type="NCBI Taxonomy" id="414"/>
    <lineage>
        <taxon>Bacteria</taxon>
        <taxon>Pseudomonadati</taxon>
        <taxon>Pseudomonadota</taxon>
        <taxon>Gammaproteobacteria</taxon>
        <taxon>Methylococcales</taxon>
        <taxon>Methylococcaceae</taxon>
        <taxon>Methylococcus</taxon>
    </lineage>
</organism>
<dbReference type="PANTHER" id="PTHR28620:SF1">
    <property type="entry name" value="CENP-V_GFA DOMAIN-CONTAINING PROTEIN"/>
    <property type="match status" value="1"/>
</dbReference>
<keyword evidence="2" id="KW-0479">Metal-binding</keyword>
<evidence type="ECO:0000256" key="2">
    <source>
        <dbReference type="ARBA" id="ARBA00022723"/>
    </source>
</evidence>
<dbReference type="Proteomes" id="UP001359308">
    <property type="component" value="Chromosome"/>
</dbReference>
<keyword evidence="6" id="KW-1185">Reference proteome</keyword>
<comment type="similarity">
    <text evidence="1">Belongs to the Gfa family.</text>
</comment>
<evidence type="ECO:0000313" key="5">
    <source>
        <dbReference type="EMBL" id="WWF00801.1"/>
    </source>
</evidence>
<dbReference type="SUPFAM" id="SSF51316">
    <property type="entry name" value="Mss4-like"/>
    <property type="match status" value="1"/>
</dbReference>
<gene>
    <name evidence="5" type="ORF">N4J17_09925</name>
</gene>
<dbReference type="InterPro" id="IPR011057">
    <property type="entry name" value="Mss4-like_sf"/>
</dbReference>
<reference evidence="5 6" key="1">
    <citation type="submission" date="2022-09" db="EMBL/GenBank/DDBJ databases">
        <authorList>
            <person name="Giprobiosintez L."/>
        </authorList>
    </citation>
    <scope>NUCLEOTIDE SEQUENCE [LARGE SCALE GENOMIC DNA]</scope>
    <source>
        <strain evidence="6">VKPM-B-12549 (GBS-15)</strain>
    </source>
</reference>
<evidence type="ECO:0000256" key="3">
    <source>
        <dbReference type="ARBA" id="ARBA00022833"/>
    </source>
</evidence>
<sequence>MTEYVIHRGGCHCRAVTFEVSAGRDLVVQECNCSISSMTGFLHLIVPASRFKLLSGDDRLVSYSFNTGVARHLFCGRCGIKSFYVPRSNPDGYSVNVRCLDPANIGRLTVELFDGRNWEAGATALAHLSQG</sequence>
<evidence type="ECO:0000256" key="1">
    <source>
        <dbReference type="ARBA" id="ARBA00005495"/>
    </source>
</evidence>
<dbReference type="InterPro" id="IPR052355">
    <property type="entry name" value="CENP-V-like"/>
</dbReference>
<proteinExistence type="inferred from homology"/>
<keyword evidence="3" id="KW-0862">Zinc</keyword>
<name>A0ABZ2F173_METCP</name>
<dbReference type="PANTHER" id="PTHR28620">
    <property type="entry name" value="CENTROMERE PROTEIN V"/>
    <property type="match status" value="1"/>
</dbReference>
<dbReference type="Pfam" id="PF04828">
    <property type="entry name" value="GFA"/>
    <property type="match status" value="1"/>
</dbReference>
<evidence type="ECO:0000313" key="6">
    <source>
        <dbReference type="Proteomes" id="UP001359308"/>
    </source>
</evidence>
<dbReference type="InterPro" id="IPR006913">
    <property type="entry name" value="CENP-V/GFA"/>
</dbReference>
<dbReference type="Gene3D" id="2.170.150.70">
    <property type="match status" value="1"/>
</dbReference>
<feature type="domain" description="CENP-V/GFA" evidence="4">
    <location>
        <begin position="7"/>
        <end position="119"/>
    </location>
</feature>
<evidence type="ECO:0000259" key="4">
    <source>
        <dbReference type="PROSITE" id="PS51891"/>
    </source>
</evidence>